<evidence type="ECO:0000313" key="2">
    <source>
        <dbReference type="Proteomes" id="UP001249291"/>
    </source>
</evidence>
<accession>A0ABU1HVK3</accession>
<proteinExistence type="predicted"/>
<comment type="caution">
    <text evidence="1">The sequence shown here is derived from an EMBL/GenBank/DDBJ whole genome shotgun (WGS) entry which is preliminary data.</text>
</comment>
<organism evidence="1 2">
    <name type="scientific">Microbacterium foliorum</name>
    <dbReference type="NCBI Taxonomy" id="104336"/>
    <lineage>
        <taxon>Bacteria</taxon>
        <taxon>Bacillati</taxon>
        <taxon>Actinomycetota</taxon>
        <taxon>Actinomycetes</taxon>
        <taxon>Micrococcales</taxon>
        <taxon>Microbacteriaceae</taxon>
        <taxon>Microbacterium</taxon>
    </lineage>
</organism>
<name>A0ABU1HVK3_9MICO</name>
<dbReference type="Proteomes" id="UP001249291">
    <property type="component" value="Unassembled WGS sequence"/>
</dbReference>
<keyword evidence="2" id="KW-1185">Reference proteome</keyword>
<dbReference type="RefSeq" id="WP_309693961.1">
    <property type="nucleotide sequence ID" value="NZ_JAVIZQ010000001.1"/>
</dbReference>
<gene>
    <name evidence="1" type="ORF">QE375_003639</name>
</gene>
<dbReference type="EMBL" id="JAVIZQ010000001">
    <property type="protein sequence ID" value="MDR6144085.1"/>
    <property type="molecule type" value="Genomic_DNA"/>
</dbReference>
<dbReference type="Gene3D" id="3.30.460.40">
    <property type="match status" value="1"/>
</dbReference>
<protein>
    <recommendedName>
        <fullName evidence="3">Amino acid transporter</fullName>
    </recommendedName>
</protein>
<evidence type="ECO:0008006" key="3">
    <source>
        <dbReference type="Google" id="ProtNLM"/>
    </source>
</evidence>
<evidence type="ECO:0000313" key="1">
    <source>
        <dbReference type="EMBL" id="MDR6144085.1"/>
    </source>
</evidence>
<reference evidence="1 2" key="1">
    <citation type="submission" date="2023-08" db="EMBL/GenBank/DDBJ databases">
        <title>Functional and genomic diversity of the sorghum phyllosphere microbiome.</title>
        <authorList>
            <person name="Shade A."/>
        </authorList>
    </citation>
    <scope>NUCLEOTIDE SEQUENCE [LARGE SCALE GENOMIC DNA]</scope>
    <source>
        <strain evidence="1 2">SORGH_AS_0445</strain>
    </source>
</reference>
<sequence>MSTPISKADTPWRALDVYGVSRLIGSASVRWWLSGGAALDRWVGRAIRPRTNIDVSVIAADLVALLSVLPSGFSAWAPGEGEDDVVPLAEVSPDTDPQPLLVRDDADGSWVLQINVEDGTDRAWVYKRDPRLQLPWERAVLDLDGVPTGAPEVQLVWKALRPRPEDELDKDAVVAVLPDDVRSWYERAILSIHPHSTWSIHVRSPFAPAKASWNRKHPQRETP</sequence>